<evidence type="ECO:0000259" key="16">
    <source>
        <dbReference type="PROSITE" id="PS50016"/>
    </source>
</evidence>
<sequence>MLYLEDYLEMIEHLPQELRDRFTEMREMDLTVQNNMDSLEKRVKNFFVSCRRGEVIGEEADNEFSVIRKDYYHALEDADEKVQLASQMYDLVEKYLRKLDSELYKFKCELEADHNGITEVLEKRSLELDVPQQMPLNPQKENRYRPRAEKRRDSTSSVRADCMPLEKRHFGHNASSNPSQSNLTTSQNSSSSSSSPGYSLQHIGAGNAIAAAASQAITATQQMQQGRRTASLKASYEAAIHLGASGGTSSGHELLIGKDLAGAAQTALQAVEREGSTSHRRQKKKYNNSSSASHSVSGTSHSNSSMGSAASSSGTATTNNNQMQVVEVENGTEADDASALDPNQEEWTYDPNEPKYCLCNQVSYGDMVACDNEDCPFEWFHYPCVGIEAPPKGKWYCPQCISSMRRRGSRKA</sequence>
<dbReference type="Gene3D" id="6.10.140.1740">
    <property type="match status" value="1"/>
</dbReference>
<evidence type="ECO:0000256" key="15">
    <source>
        <dbReference type="SAM" id="MobiDB-lite"/>
    </source>
</evidence>
<feature type="site" description="Histone H3K4me3 binding" evidence="11">
    <location>
        <position position="371"/>
    </location>
</feature>
<dbReference type="InterPro" id="IPR011011">
    <property type="entry name" value="Znf_FYVE_PHD"/>
</dbReference>
<evidence type="ECO:0000256" key="7">
    <source>
        <dbReference type="ARBA" id="ARBA00022853"/>
    </source>
</evidence>
<feature type="site" description="Histone H3K4me3 binding" evidence="11">
    <location>
        <position position="379"/>
    </location>
</feature>
<keyword evidence="7 14" id="KW-0156">Chromatin regulator</keyword>
<evidence type="ECO:0000256" key="10">
    <source>
        <dbReference type="ARBA" id="ARBA00023242"/>
    </source>
</evidence>
<reference evidence="17" key="1">
    <citation type="submission" date="2020-03" db="EMBL/GenBank/DDBJ databases">
        <title>Transcriptomic Profiling of the Digestive Tract of the Rat Flea, Xenopsylla cheopis, Following Blood Feeding and Infection with Yersinia pestis.</title>
        <authorList>
            <person name="Bland D.M."/>
            <person name="Martens C.A."/>
            <person name="Virtaneva K."/>
            <person name="Kanakabandi K."/>
            <person name="Long D."/>
            <person name="Rosenke R."/>
            <person name="Saturday G.A."/>
            <person name="Hoyt F.H."/>
            <person name="Bruno D.P."/>
            <person name="Ribeiro J.M.C."/>
            <person name="Hinnebusch J."/>
        </authorList>
    </citation>
    <scope>NUCLEOTIDE SEQUENCE</scope>
</reference>
<dbReference type="InterPro" id="IPR013083">
    <property type="entry name" value="Znf_RING/FYVE/PHD"/>
</dbReference>
<keyword evidence="10 14" id="KW-0539">Nucleus</keyword>
<feature type="binding site" evidence="12">
    <location>
        <position position="370"/>
    </location>
    <ligand>
        <name>Zn(2+)</name>
        <dbReference type="ChEBI" id="CHEBI:29105"/>
        <label>2</label>
    </ligand>
</feature>
<feature type="binding site" evidence="12">
    <location>
        <position position="375"/>
    </location>
    <ligand>
        <name>Zn(2+)</name>
        <dbReference type="ChEBI" id="CHEBI:29105"/>
        <label>2</label>
    </ligand>
</feature>
<protein>
    <recommendedName>
        <fullName evidence="14">Inhibitor of growth protein</fullName>
    </recommendedName>
</protein>
<evidence type="ECO:0000256" key="2">
    <source>
        <dbReference type="ARBA" id="ARBA00010210"/>
    </source>
</evidence>
<feature type="binding site" evidence="12">
    <location>
        <position position="400"/>
    </location>
    <ligand>
        <name>Zn(2+)</name>
        <dbReference type="ChEBI" id="CHEBI:29105"/>
        <label>2</label>
    </ligand>
</feature>
<comment type="function">
    <text evidence="14">Component of an histone acetyltransferase complex.</text>
</comment>
<comment type="domain">
    <text evidence="14">The PHD-type zinc finger mediates the binding to H3K4me3.</text>
</comment>
<comment type="subcellular location">
    <subcellularLocation>
        <location evidence="1 14">Nucleus</location>
    </subcellularLocation>
</comment>
<evidence type="ECO:0000256" key="11">
    <source>
        <dbReference type="PIRSR" id="PIRSR628651-50"/>
    </source>
</evidence>
<dbReference type="SMART" id="SM01408">
    <property type="entry name" value="ING"/>
    <property type="match status" value="1"/>
</dbReference>
<dbReference type="PANTHER" id="PTHR10333">
    <property type="entry name" value="INHIBITOR OF GROWTH PROTEIN"/>
    <property type="match status" value="1"/>
</dbReference>
<keyword evidence="9" id="KW-0804">Transcription</keyword>
<dbReference type="GO" id="GO:0008270">
    <property type="term" value="F:zinc ion binding"/>
    <property type="evidence" value="ECO:0007669"/>
    <property type="project" value="UniProtKB-KW"/>
</dbReference>
<dbReference type="Pfam" id="PF12998">
    <property type="entry name" value="ING"/>
    <property type="match status" value="1"/>
</dbReference>
<feature type="domain" description="PHD-type" evidence="16">
    <location>
        <begin position="354"/>
        <end position="403"/>
    </location>
</feature>
<evidence type="ECO:0000256" key="6">
    <source>
        <dbReference type="ARBA" id="ARBA00022833"/>
    </source>
</evidence>
<evidence type="ECO:0000256" key="12">
    <source>
        <dbReference type="PIRSR" id="PIRSR628651-51"/>
    </source>
</evidence>
<feature type="binding site" evidence="12">
    <location>
        <position position="381"/>
    </location>
    <ligand>
        <name>Zn(2+)</name>
        <dbReference type="ChEBI" id="CHEBI:29105"/>
        <label>1</label>
    </ligand>
</feature>
<dbReference type="InterPro" id="IPR019786">
    <property type="entry name" value="Zinc_finger_PHD-type_CS"/>
</dbReference>
<evidence type="ECO:0000256" key="3">
    <source>
        <dbReference type="ARBA" id="ARBA00022604"/>
    </source>
</evidence>
<evidence type="ECO:0000256" key="1">
    <source>
        <dbReference type="ARBA" id="ARBA00004123"/>
    </source>
</evidence>
<dbReference type="InterPro" id="IPR042020">
    <property type="entry name" value="ING3_PHD"/>
</dbReference>
<dbReference type="InterPro" id="IPR028651">
    <property type="entry name" value="ING_fam"/>
</dbReference>
<accession>A0A6M2DDM8</accession>
<feature type="compositionally biased region" description="Low complexity" evidence="15">
    <location>
        <begin position="287"/>
        <end position="320"/>
    </location>
</feature>
<evidence type="ECO:0000256" key="13">
    <source>
        <dbReference type="PROSITE-ProRule" id="PRU00146"/>
    </source>
</evidence>
<organism evidence="17">
    <name type="scientific">Xenopsylla cheopis</name>
    <name type="common">Oriental rat flea</name>
    <name type="synonym">Pulex cheopis</name>
    <dbReference type="NCBI Taxonomy" id="163159"/>
    <lineage>
        <taxon>Eukaryota</taxon>
        <taxon>Metazoa</taxon>
        <taxon>Ecdysozoa</taxon>
        <taxon>Arthropoda</taxon>
        <taxon>Hexapoda</taxon>
        <taxon>Insecta</taxon>
        <taxon>Pterygota</taxon>
        <taxon>Neoptera</taxon>
        <taxon>Endopterygota</taxon>
        <taxon>Siphonaptera</taxon>
        <taxon>Pulicidae</taxon>
        <taxon>Xenopsyllinae</taxon>
        <taxon>Xenopsylla</taxon>
    </lineage>
</organism>
<evidence type="ECO:0000256" key="14">
    <source>
        <dbReference type="RuleBase" id="RU361213"/>
    </source>
</evidence>
<dbReference type="GO" id="GO:0005634">
    <property type="term" value="C:nucleus"/>
    <property type="evidence" value="ECO:0007669"/>
    <property type="project" value="UniProtKB-SubCell"/>
</dbReference>
<proteinExistence type="inferred from homology"/>
<dbReference type="InterPro" id="IPR024610">
    <property type="entry name" value="ING_N_histone-binding"/>
</dbReference>
<feature type="region of interest" description="Disordered" evidence="15">
    <location>
        <begin position="129"/>
        <end position="199"/>
    </location>
</feature>
<feature type="binding site" evidence="12">
    <location>
        <position position="397"/>
    </location>
    <ligand>
        <name>Zn(2+)</name>
        <dbReference type="ChEBI" id="CHEBI:29105"/>
        <label>2</label>
    </ligand>
</feature>
<keyword evidence="8" id="KW-0805">Transcription regulation</keyword>
<dbReference type="InterPro" id="IPR019787">
    <property type="entry name" value="Znf_PHD-finger"/>
</dbReference>
<dbReference type="Gene3D" id="3.30.40.10">
    <property type="entry name" value="Zinc/RING finger domain, C3HC4 (zinc finger)"/>
    <property type="match status" value="1"/>
</dbReference>
<dbReference type="AlphaFoldDB" id="A0A6M2DDM8"/>
<keyword evidence="5 13" id="KW-0863">Zinc-finger</keyword>
<keyword evidence="4 12" id="KW-0479">Metal-binding</keyword>
<feature type="binding site" evidence="12">
    <location>
        <position position="357"/>
    </location>
    <ligand>
        <name>Zn(2+)</name>
        <dbReference type="ChEBI" id="CHEBI:29105"/>
        <label>1</label>
    </ligand>
</feature>
<feature type="site" description="Histone H3K4me3 binding" evidence="11">
    <location>
        <position position="356"/>
    </location>
</feature>
<feature type="site" description="Histone H3K4me3 binding" evidence="11">
    <location>
        <position position="367"/>
    </location>
</feature>
<evidence type="ECO:0000256" key="9">
    <source>
        <dbReference type="ARBA" id="ARBA00023163"/>
    </source>
</evidence>
<dbReference type="InterPro" id="IPR001965">
    <property type="entry name" value="Znf_PHD"/>
</dbReference>
<dbReference type="EMBL" id="GIIL01000014">
    <property type="protein sequence ID" value="NOV43740.1"/>
    <property type="molecule type" value="Transcribed_RNA"/>
</dbReference>
<comment type="similarity">
    <text evidence="2 14">Belongs to the ING family.</text>
</comment>
<feature type="binding site" evidence="12">
    <location>
        <position position="359"/>
    </location>
    <ligand>
        <name>Zn(2+)</name>
        <dbReference type="ChEBI" id="CHEBI:29105"/>
        <label>1</label>
    </ligand>
</feature>
<feature type="compositionally biased region" description="Low complexity" evidence="15">
    <location>
        <begin position="175"/>
        <end position="199"/>
    </location>
</feature>
<feature type="region of interest" description="Disordered" evidence="15">
    <location>
        <begin position="269"/>
        <end position="320"/>
    </location>
</feature>
<evidence type="ECO:0000256" key="4">
    <source>
        <dbReference type="ARBA" id="ARBA00022723"/>
    </source>
</evidence>
<feature type="compositionally biased region" description="Basic and acidic residues" evidence="15">
    <location>
        <begin position="140"/>
        <end position="154"/>
    </location>
</feature>
<dbReference type="SMART" id="SM00249">
    <property type="entry name" value="PHD"/>
    <property type="match status" value="1"/>
</dbReference>
<dbReference type="FunFam" id="3.30.40.10:FF:000103">
    <property type="entry name" value="Inhibitor of growth protein"/>
    <property type="match status" value="1"/>
</dbReference>
<dbReference type="PROSITE" id="PS50016">
    <property type="entry name" value="ZF_PHD_2"/>
    <property type="match status" value="1"/>
</dbReference>
<dbReference type="CDD" id="cd15585">
    <property type="entry name" value="PHD_ING3"/>
    <property type="match status" value="1"/>
</dbReference>
<keyword evidence="3" id="KW-0341">Growth regulation</keyword>
<evidence type="ECO:0000256" key="8">
    <source>
        <dbReference type="ARBA" id="ARBA00023015"/>
    </source>
</evidence>
<evidence type="ECO:0000256" key="5">
    <source>
        <dbReference type="ARBA" id="ARBA00022771"/>
    </source>
</evidence>
<dbReference type="PROSITE" id="PS01359">
    <property type="entry name" value="ZF_PHD_1"/>
    <property type="match status" value="1"/>
</dbReference>
<dbReference type="CDD" id="cd16858">
    <property type="entry name" value="ING_ING3_Yng2p"/>
    <property type="match status" value="1"/>
</dbReference>
<comment type="subunit">
    <text evidence="14">Component of an histone acetyltransferase complex. Interacts with H3K4me3 and to a lesser extent with H3K4me2.</text>
</comment>
<evidence type="ECO:0000313" key="17">
    <source>
        <dbReference type="EMBL" id="NOV43740.1"/>
    </source>
</evidence>
<dbReference type="PANTHER" id="PTHR10333:SF103">
    <property type="entry name" value="INHIBITOR OF GROWTH PROTEIN 3"/>
    <property type="match status" value="1"/>
</dbReference>
<dbReference type="GO" id="GO:0006325">
    <property type="term" value="P:chromatin organization"/>
    <property type="evidence" value="ECO:0007669"/>
    <property type="project" value="UniProtKB-KW"/>
</dbReference>
<name>A0A6M2DDM8_XENCH</name>
<feature type="binding site" evidence="12">
    <location>
        <position position="384"/>
    </location>
    <ligand>
        <name>Zn(2+)</name>
        <dbReference type="ChEBI" id="CHEBI:29105"/>
        <label>1</label>
    </ligand>
</feature>
<dbReference type="SUPFAM" id="SSF57903">
    <property type="entry name" value="FYVE/PHD zinc finger"/>
    <property type="match status" value="1"/>
</dbReference>
<keyword evidence="6 12" id="KW-0862">Zinc</keyword>
<dbReference type="GO" id="GO:0035267">
    <property type="term" value="C:NuA4 histone acetyltransferase complex"/>
    <property type="evidence" value="ECO:0007669"/>
    <property type="project" value="TreeGrafter"/>
</dbReference>